<proteinExistence type="predicted"/>
<reference evidence="1 2" key="1">
    <citation type="submission" date="2018-06" db="EMBL/GenBank/DDBJ databases">
        <title>Genome conservation of Clostridium tetani.</title>
        <authorList>
            <person name="Bruggemann H."/>
            <person name="Popoff M.R."/>
        </authorList>
    </citation>
    <scope>NUCLEOTIDE SEQUENCE [LARGE SCALE GENOMIC DNA]</scope>
    <source>
        <strain evidence="1 2">63.05</strain>
    </source>
</reference>
<protein>
    <submittedName>
        <fullName evidence="1">Phage portal protein</fullName>
    </submittedName>
</protein>
<gene>
    <name evidence="1" type="ORF">DP131_06495</name>
</gene>
<dbReference type="RefSeq" id="WP_039261766.1">
    <property type="nucleotide sequence ID" value="NZ_JSWD01000093.1"/>
</dbReference>
<sequence>MLFRRNMINKTEEISINDKELLKWLGINVEDIDIQGKNSLKQATVFGCIRVLSDTVSKLPIKIYQNKDGIKKVADHYLGSLLKLRPNPYMSASDFWKCVEVQRNIYGNAYVALDFNNRGQVTGLSPLDSSKMQIFVDDVGLLNSSNKIWYIYTDNLGHKIKFKSDELLHFKGLTTDGIVGLSVIDQLKHLIQNGKSSEEYINKFFKNGLQVKGLVQYVGDLNHEAEETFIKEFERMSSGLKNAHRIAMLPLGYQFQPISQKLVDAQFLENSQLTIRQIAAMFGVKMHQLNDLDRATHTNIAEQQRGFYIDTLQSILTMYEQELAYKLFLITEIRKGYYIKFNVDAILRADIKTRYESYRIGIQGGFITANEVRQLEEKEALPGGDKLLINGNMMPIEMAGEQYKKGGDK</sequence>
<organism evidence="1 2">
    <name type="scientific">Clostridium tetani</name>
    <dbReference type="NCBI Taxonomy" id="1513"/>
    <lineage>
        <taxon>Bacteria</taxon>
        <taxon>Bacillati</taxon>
        <taxon>Bacillota</taxon>
        <taxon>Clostridia</taxon>
        <taxon>Eubacteriales</taxon>
        <taxon>Clostridiaceae</taxon>
        <taxon>Clostridium</taxon>
    </lineage>
</organism>
<dbReference type="EMBL" id="QMAU01000027">
    <property type="protein sequence ID" value="RXI56943.1"/>
    <property type="molecule type" value="Genomic_DNA"/>
</dbReference>
<dbReference type="NCBIfam" id="TIGR01537">
    <property type="entry name" value="portal_HK97"/>
    <property type="match status" value="1"/>
</dbReference>
<accession>A0ABY0EQ24</accession>
<dbReference type="InterPro" id="IPR006427">
    <property type="entry name" value="Portal_HK97"/>
</dbReference>
<dbReference type="Pfam" id="PF04860">
    <property type="entry name" value="Phage_portal"/>
    <property type="match status" value="1"/>
</dbReference>
<name>A0ABY0EQ24_CLOTA</name>
<dbReference type="Proteomes" id="UP000290273">
    <property type="component" value="Unassembled WGS sequence"/>
</dbReference>
<comment type="caution">
    <text evidence="1">The sequence shown here is derived from an EMBL/GenBank/DDBJ whole genome shotgun (WGS) entry which is preliminary data.</text>
</comment>
<evidence type="ECO:0000313" key="1">
    <source>
        <dbReference type="EMBL" id="RXI56943.1"/>
    </source>
</evidence>
<dbReference type="InterPro" id="IPR006944">
    <property type="entry name" value="Phage/GTA_portal"/>
</dbReference>
<evidence type="ECO:0000313" key="2">
    <source>
        <dbReference type="Proteomes" id="UP000290273"/>
    </source>
</evidence>